<reference evidence="2 3" key="1">
    <citation type="journal article" date="2019" name="New Phytol.">
        <title>Comparative genomics reveals unique wood-decay strategies and fruiting body development in the Schizophyllaceae.</title>
        <authorList>
            <person name="Almasi E."/>
            <person name="Sahu N."/>
            <person name="Krizsan K."/>
            <person name="Balint B."/>
            <person name="Kovacs G.M."/>
            <person name="Kiss B."/>
            <person name="Cseklye J."/>
            <person name="Drula E."/>
            <person name="Henrissat B."/>
            <person name="Nagy I."/>
            <person name="Chovatia M."/>
            <person name="Adam C."/>
            <person name="LaButti K."/>
            <person name="Lipzen A."/>
            <person name="Riley R."/>
            <person name="Grigoriev I.V."/>
            <person name="Nagy L.G."/>
        </authorList>
    </citation>
    <scope>NUCLEOTIDE SEQUENCE [LARGE SCALE GENOMIC DNA]</scope>
    <source>
        <strain evidence="2 3">NL-1724</strain>
    </source>
</reference>
<evidence type="ECO:0000256" key="1">
    <source>
        <dbReference type="SAM" id="MobiDB-lite"/>
    </source>
</evidence>
<feature type="region of interest" description="Disordered" evidence="1">
    <location>
        <begin position="73"/>
        <end position="107"/>
    </location>
</feature>
<evidence type="ECO:0000313" key="2">
    <source>
        <dbReference type="EMBL" id="TRM58612.1"/>
    </source>
</evidence>
<proteinExistence type="predicted"/>
<accession>A0A550C1C6</accession>
<dbReference type="AlphaFoldDB" id="A0A550C1C6"/>
<dbReference type="Proteomes" id="UP000320762">
    <property type="component" value="Unassembled WGS sequence"/>
</dbReference>
<organism evidence="2 3">
    <name type="scientific">Schizophyllum amplum</name>
    <dbReference type="NCBI Taxonomy" id="97359"/>
    <lineage>
        <taxon>Eukaryota</taxon>
        <taxon>Fungi</taxon>
        <taxon>Dikarya</taxon>
        <taxon>Basidiomycota</taxon>
        <taxon>Agaricomycotina</taxon>
        <taxon>Agaricomycetes</taxon>
        <taxon>Agaricomycetidae</taxon>
        <taxon>Agaricales</taxon>
        <taxon>Schizophyllaceae</taxon>
        <taxon>Schizophyllum</taxon>
    </lineage>
</organism>
<comment type="caution">
    <text evidence="2">The sequence shown here is derived from an EMBL/GenBank/DDBJ whole genome shotgun (WGS) entry which is preliminary data.</text>
</comment>
<keyword evidence="3" id="KW-1185">Reference proteome</keyword>
<sequence>MHGRSFDIRSFPAHRRTPVVSPLKNQATRSTGHQYDSLIERRWATLSMAATCRNSTAGSLASALPCSLRAQNSACSQGPPGCDNDPASQLCLSRHEPGPPQPPLLSSRTAEPMSVVICLTTIR</sequence>
<dbReference type="EMBL" id="VDMD01000034">
    <property type="protein sequence ID" value="TRM58612.1"/>
    <property type="molecule type" value="Genomic_DNA"/>
</dbReference>
<name>A0A550C1C6_9AGAR</name>
<evidence type="ECO:0000313" key="3">
    <source>
        <dbReference type="Proteomes" id="UP000320762"/>
    </source>
</evidence>
<gene>
    <name evidence="2" type="ORF">BD626DRAFT_510815</name>
</gene>
<protein>
    <submittedName>
        <fullName evidence="2">Uncharacterized protein</fullName>
    </submittedName>
</protein>